<dbReference type="InterPro" id="IPR002138">
    <property type="entry name" value="Pept_C14_p10"/>
</dbReference>
<dbReference type="eggNOG" id="KOG3573">
    <property type="taxonomic scope" value="Eukaryota"/>
</dbReference>
<dbReference type="PhylomeDB" id="B3NSB8"/>
<gene>
    <name evidence="5" type="primary">Dere\GG22627</name>
    <name evidence="5" type="synonym">dere_GLEANR_7340</name>
    <name evidence="5" type="synonym">GG22627</name>
    <name evidence="5" type="ORF">Dere_GG22627</name>
</gene>
<name>B3NSB8_DROER</name>
<proteinExistence type="inferred from homology"/>
<feature type="domain" description="Caspase family p10" evidence="3">
    <location>
        <begin position="171"/>
        <end position="240"/>
    </location>
</feature>
<dbReference type="InterPro" id="IPR011600">
    <property type="entry name" value="Pept_C14_caspase"/>
</dbReference>
<organism evidence="5 6">
    <name type="scientific">Drosophila erecta</name>
    <name type="common">Fruit fly</name>
    <dbReference type="NCBI Taxonomy" id="7220"/>
    <lineage>
        <taxon>Eukaryota</taxon>
        <taxon>Metazoa</taxon>
        <taxon>Ecdysozoa</taxon>
        <taxon>Arthropoda</taxon>
        <taxon>Hexapoda</taxon>
        <taxon>Insecta</taxon>
        <taxon>Pterygota</taxon>
        <taxon>Neoptera</taxon>
        <taxon>Endopterygota</taxon>
        <taxon>Diptera</taxon>
        <taxon>Brachycera</taxon>
        <taxon>Muscomorpha</taxon>
        <taxon>Ephydroidea</taxon>
        <taxon>Drosophilidae</taxon>
        <taxon>Drosophila</taxon>
        <taxon>Sophophora</taxon>
    </lineage>
</organism>
<dbReference type="AlphaFoldDB" id="B3NSB8"/>
<dbReference type="GO" id="GO:0005737">
    <property type="term" value="C:cytoplasm"/>
    <property type="evidence" value="ECO:0007669"/>
    <property type="project" value="TreeGrafter"/>
</dbReference>
<keyword evidence="5" id="KW-0378">Hydrolase</keyword>
<dbReference type="EMBL" id="CH954179">
    <property type="protein sequence ID" value="EDV56420.1"/>
    <property type="molecule type" value="Genomic_DNA"/>
</dbReference>
<dbReference type="InterPro" id="IPR015917">
    <property type="entry name" value="Pept_C14A"/>
</dbReference>
<dbReference type="PROSITE" id="PS50207">
    <property type="entry name" value="CASPASE_P10"/>
    <property type="match status" value="1"/>
</dbReference>
<dbReference type="GO" id="GO:0006915">
    <property type="term" value="P:apoptotic process"/>
    <property type="evidence" value="ECO:0007669"/>
    <property type="project" value="EnsemblMetazoa"/>
</dbReference>
<evidence type="ECO:0000256" key="1">
    <source>
        <dbReference type="ARBA" id="ARBA00010134"/>
    </source>
</evidence>
<sequence length="249" mass="28718">MYLPDRTEHQKIERLYERKDGNVVPGNGFNFNKKHTPPVVYIFNHENFSDPKLNRSGSSRDVEALRKTFKSLNCRVEVISNPALSNVKLKVHEWSIKQFNQEAGFVLCILSHGWLKNKIFACDGKEYHLDDDVLYPLFRNPTLTGKPKILIVQACKGGLVPDAKKMNCDPYIKCYSTSEGYLSYRDEKMGSVFIQTLCKEMDKYGLTMDFQSIFKKVKAEVKRICQQNPSEESNNFDEPFCFGNYVQNA</sequence>
<evidence type="ECO:0000259" key="4">
    <source>
        <dbReference type="PROSITE" id="PS50208"/>
    </source>
</evidence>
<dbReference type="MEROPS" id="C14.025"/>
<reference evidence="5 6" key="1">
    <citation type="journal article" date="2007" name="Nature">
        <title>Evolution of genes and genomes on the Drosophila phylogeny.</title>
        <authorList>
            <consortium name="Drosophila 12 Genomes Consortium"/>
            <person name="Clark A.G."/>
            <person name="Eisen M.B."/>
            <person name="Smith D.R."/>
            <person name="Bergman C.M."/>
            <person name="Oliver B."/>
            <person name="Markow T.A."/>
            <person name="Kaufman T.C."/>
            <person name="Kellis M."/>
            <person name="Gelbart W."/>
            <person name="Iyer V.N."/>
            <person name="Pollard D.A."/>
            <person name="Sackton T.B."/>
            <person name="Larracuente A.M."/>
            <person name="Singh N.D."/>
            <person name="Abad J.P."/>
            <person name="Abt D.N."/>
            <person name="Adryan B."/>
            <person name="Aguade M."/>
            <person name="Akashi H."/>
            <person name="Anderson W.W."/>
            <person name="Aquadro C.F."/>
            <person name="Ardell D.H."/>
            <person name="Arguello R."/>
            <person name="Artieri C.G."/>
            <person name="Barbash D.A."/>
            <person name="Barker D."/>
            <person name="Barsanti P."/>
            <person name="Batterham P."/>
            <person name="Batzoglou S."/>
            <person name="Begun D."/>
            <person name="Bhutkar A."/>
            <person name="Blanco E."/>
            <person name="Bosak S.A."/>
            <person name="Bradley R.K."/>
            <person name="Brand A.D."/>
            <person name="Brent M.R."/>
            <person name="Brooks A.N."/>
            <person name="Brown R.H."/>
            <person name="Butlin R.K."/>
            <person name="Caggese C."/>
            <person name="Calvi B.R."/>
            <person name="Bernardo de Carvalho A."/>
            <person name="Caspi A."/>
            <person name="Castrezana S."/>
            <person name="Celniker S.E."/>
            <person name="Chang J.L."/>
            <person name="Chapple C."/>
            <person name="Chatterji S."/>
            <person name="Chinwalla A."/>
            <person name="Civetta A."/>
            <person name="Clifton S.W."/>
            <person name="Comeron J.M."/>
            <person name="Costello J.C."/>
            <person name="Coyne J.A."/>
            <person name="Daub J."/>
            <person name="David R.G."/>
            <person name="Delcher A.L."/>
            <person name="Delehaunty K."/>
            <person name="Do C.B."/>
            <person name="Ebling H."/>
            <person name="Edwards K."/>
            <person name="Eickbush T."/>
            <person name="Evans J.D."/>
            <person name="Filipski A."/>
            <person name="Findeiss S."/>
            <person name="Freyhult E."/>
            <person name="Fulton L."/>
            <person name="Fulton R."/>
            <person name="Garcia A.C."/>
            <person name="Gardiner A."/>
            <person name="Garfield D.A."/>
            <person name="Garvin B.E."/>
            <person name="Gibson G."/>
            <person name="Gilbert D."/>
            <person name="Gnerre S."/>
            <person name="Godfrey J."/>
            <person name="Good R."/>
            <person name="Gotea V."/>
            <person name="Gravely B."/>
            <person name="Greenberg A.J."/>
            <person name="Griffiths-Jones S."/>
            <person name="Gross S."/>
            <person name="Guigo R."/>
            <person name="Gustafson E.A."/>
            <person name="Haerty W."/>
            <person name="Hahn M.W."/>
            <person name="Halligan D.L."/>
            <person name="Halpern A.L."/>
            <person name="Halter G.M."/>
            <person name="Han M.V."/>
            <person name="Heger A."/>
            <person name="Hillier L."/>
            <person name="Hinrichs A.S."/>
            <person name="Holmes I."/>
            <person name="Hoskins R.A."/>
            <person name="Hubisz M.J."/>
            <person name="Hultmark D."/>
            <person name="Huntley M.A."/>
            <person name="Jaffe D.B."/>
            <person name="Jagadeeshan S."/>
            <person name="Jeck W.R."/>
            <person name="Johnson J."/>
            <person name="Jones C.D."/>
            <person name="Jordan W.C."/>
            <person name="Karpen G.H."/>
            <person name="Kataoka E."/>
            <person name="Keightley P.D."/>
            <person name="Kheradpour P."/>
            <person name="Kirkness E.F."/>
            <person name="Koerich L.B."/>
            <person name="Kristiansen K."/>
            <person name="Kudrna D."/>
            <person name="Kulathinal R.J."/>
            <person name="Kumar S."/>
            <person name="Kwok R."/>
            <person name="Lander E."/>
            <person name="Langley C.H."/>
            <person name="Lapoint R."/>
            <person name="Lazzaro B.P."/>
            <person name="Lee S.J."/>
            <person name="Levesque L."/>
            <person name="Li R."/>
            <person name="Lin C.F."/>
            <person name="Lin M.F."/>
            <person name="Lindblad-Toh K."/>
            <person name="Llopart A."/>
            <person name="Long M."/>
            <person name="Low L."/>
            <person name="Lozovsky E."/>
            <person name="Lu J."/>
            <person name="Luo M."/>
            <person name="Machado C.A."/>
            <person name="Makalowski W."/>
            <person name="Marzo M."/>
            <person name="Matsuda M."/>
            <person name="Matzkin L."/>
            <person name="McAllister B."/>
            <person name="McBride C.S."/>
            <person name="McKernan B."/>
            <person name="McKernan K."/>
            <person name="Mendez-Lago M."/>
            <person name="Minx P."/>
            <person name="Mollenhauer M.U."/>
            <person name="Montooth K."/>
            <person name="Mount S.M."/>
            <person name="Mu X."/>
            <person name="Myers E."/>
            <person name="Negre B."/>
            <person name="Newfeld S."/>
            <person name="Nielsen R."/>
            <person name="Noor M.A."/>
            <person name="O'Grady P."/>
            <person name="Pachter L."/>
            <person name="Papaceit M."/>
            <person name="Parisi M.J."/>
            <person name="Parisi M."/>
            <person name="Parts L."/>
            <person name="Pedersen J.S."/>
            <person name="Pesole G."/>
            <person name="Phillippy A.M."/>
            <person name="Ponting C.P."/>
            <person name="Pop M."/>
            <person name="Porcelli D."/>
            <person name="Powell J.R."/>
            <person name="Prohaska S."/>
            <person name="Pruitt K."/>
            <person name="Puig M."/>
            <person name="Quesneville H."/>
            <person name="Ram K.R."/>
            <person name="Rand D."/>
            <person name="Rasmussen M.D."/>
            <person name="Reed L.K."/>
            <person name="Reenan R."/>
            <person name="Reily A."/>
            <person name="Remington K.A."/>
            <person name="Rieger T.T."/>
            <person name="Ritchie M.G."/>
            <person name="Robin C."/>
            <person name="Rogers Y.H."/>
            <person name="Rohde C."/>
            <person name="Rozas J."/>
            <person name="Rubenfield M.J."/>
            <person name="Ruiz A."/>
            <person name="Russo S."/>
            <person name="Salzberg S.L."/>
            <person name="Sanchez-Gracia A."/>
            <person name="Saranga D.J."/>
            <person name="Sato H."/>
            <person name="Schaeffer S.W."/>
            <person name="Schatz M.C."/>
            <person name="Schlenke T."/>
            <person name="Schwartz R."/>
            <person name="Segarra C."/>
            <person name="Singh R.S."/>
            <person name="Sirot L."/>
            <person name="Sirota M."/>
            <person name="Sisneros N.B."/>
            <person name="Smith C.D."/>
            <person name="Smith T.F."/>
            <person name="Spieth J."/>
            <person name="Stage D.E."/>
            <person name="Stark A."/>
            <person name="Stephan W."/>
            <person name="Strausberg R.L."/>
            <person name="Strempel S."/>
            <person name="Sturgill D."/>
            <person name="Sutton G."/>
            <person name="Sutton G.G."/>
            <person name="Tao W."/>
            <person name="Teichmann S."/>
            <person name="Tobari Y.N."/>
            <person name="Tomimura Y."/>
            <person name="Tsolas J.M."/>
            <person name="Valente V.L."/>
            <person name="Venter E."/>
            <person name="Venter J.C."/>
            <person name="Vicario S."/>
            <person name="Vieira F.G."/>
            <person name="Vilella A.J."/>
            <person name="Villasante A."/>
            <person name="Walenz B."/>
            <person name="Wang J."/>
            <person name="Wasserman M."/>
            <person name="Watts T."/>
            <person name="Wilson D."/>
            <person name="Wilson R.K."/>
            <person name="Wing R.A."/>
            <person name="Wolfner M.F."/>
            <person name="Wong A."/>
            <person name="Wong G.K."/>
            <person name="Wu C.I."/>
            <person name="Wu G."/>
            <person name="Yamamoto D."/>
            <person name="Yang H.P."/>
            <person name="Yang S.P."/>
            <person name="Yorke J.A."/>
            <person name="Yoshida K."/>
            <person name="Zdobnov E."/>
            <person name="Zhang P."/>
            <person name="Zhang Y."/>
            <person name="Zimin A.V."/>
            <person name="Baldwin J."/>
            <person name="Abdouelleil A."/>
            <person name="Abdulkadir J."/>
            <person name="Abebe A."/>
            <person name="Abera B."/>
            <person name="Abreu J."/>
            <person name="Acer S.C."/>
            <person name="Aftuck L."/>
            <person name="Alexander A."/>
            <person name="An P."/>
            <person name="Anderson E."/>
            <person name="Anderson S."/>
            <person name="Arachi H."/>
            <person name="Azer M."/>
            <person name="Bachantsang P."/>
            <person name="Barry A."/>
            <person name="Bayul T."/>
            <person name="Berlin A."/>
            <person name="Bessette D."/>
            <person name="Bloom T."/>
            <person name="Blye J."/>
            <person name="Boguslavskiy L."/>
            <person name="Bonnet C."/>
            <person name="Boukhgalter B."/>
            <person name="Bourzgui I."/>
            <person name="Brown A."/>
            <person name="Cahill P."/>
            <person name="Channer S."/>
            <person name="Cheshatsang Y."/>
            <person name="Chuda L."/>
            <person name="Citroen M."/>
            <person name="Collymore A."/>
            <person name="Cooke P."/>
            <person name="Costello M."/>
            <person name="D'Aco K."/>
            <person name="Daza R."/>
            <person name="De Haan G."/>
            <person name="DeGray S."/>
            <person name="DeMaso C."/>
            <person name="Dhargay N."/>
            <person name="Dooley K."/>
            <person name="Dooley E."/>
            <person name="Doricent M."/>
            <person name="Dorje P."/>
            <person name="Dorjee K."/>
            <person name="Dupes A."/>
            <person name="Elong R."/>
            <person name="Falk J."/>
            <person name="Farina A."/>
            <person name="Faro S."/>
            <person name="Ferguson D."/>
            <person name="Fisher S."/>
            <person name="Foley C.D."/>
            <person name="Franke A."/>
            <person name="Friedrich D."/>
            <person name="Gadbois L."/>
            <person name="Gearin G."/>
            <person name="Gearin C.R."/>
            <person name="Giannoukos G."/>
            <person name="Goode T."/>
            <person name="Graham J."/>
            <person name="Grandbois E."/>
            <person name="Grewal S."/>
            <person name="Gyaltsen K."/>
            <person name="Hafez N."/>
            <person name="Hagos B."/>
            <person name="Hall J."/>
            <person name="Henson C."/>
            <person name="Hollinger A."/>
            <person name="Honan T."/>
            <person name="Huard M.D."/>
            <person name="Hughes L."/>
            <person name="Hurhula B."/>
            <person name="Husby M.E."/>
            <person name="Kamat A."/>
            <person name="Kanga B."/>
            <person name="Kashin S."/>
            <person name="Khazanovich D."/>
            <person name="Kisner P."/>
            <person name="Lance K."/>
            <person name="Lara M."/>
            <person name="Lee W."/>
            <person name="Lennon N."/>
            <person name="Letendre F."/>
            <person name="LeVine R."/>
            <person name="Lipovsky A."/>
            <person name="Liu X."/>
            <person name="Liu J."/>
            <person name="Liu S."/>
            <person name="Lokyitsang T."/>
            <person name="Lokyitsang Y."/>
            <person name="Lubonja R."/>
            <person name="Lui A."/>
            <person name="MacDonald P."/>
            <person name="Magnisalis V."/>
            <person name="Maru K."/>
            <person name="Matthews C."/>
            <person name="McCusker W."/>
            <person name="McDonough S."/>
            <person name="Mehta T."/>
            <person name="Meldrim J."/>
            <person name="Meneus L."/>
            <person name="Mihai O."/>
            <person name="Mihalev A."/>
            <person name="Mihova T."/>
            <person name="Mittelman R."/>
            <person name="Mlenga V."/>
            <person name="Montmayeur A."/>
            <person name="Mulrain L."/>
            <person name="Navidi A."/>
            <person name="Naylor J."/>
            <person name="Negash T."/>
            <person name="Nguyen T."/>
            <person name="Nguyen N."/>
            <person name="Nicol R."/>
            <person name="Norbu C."/>
            <person name="Norbu N."/>
            <person name="Novod N."/>
            <person name="O'Neill B."/>
            <person name="Osman S."/>
            <person name="Markiewicz E."/>
            <person name="Oyono O.L."/>
            <person name="Patti C."/>
            <person name="Phunkhang P."/>
            <person name="Pierre F."/>
            <person name="Priest M."/>
            <person name="Raghuraman S."/>
            <person name="Rege F."/>
            <person name="Reyes R."/>
            <person name="Rise C."/>
            <person name="Rogov P."/>
            <person name="Ross K."/>
            <person name="Ryan E."/>
            <person name="Settipalli S."/>
            <person name="Shea T."/>
            <person name="Sherpa N."/>
            <person name="Shi L."/>
            <person name="Shih D."/>
            <person name="Sparrow T."/>
            <person name="Spaulding J."/>
            <person name="Stalker J."/>
            <person name="Stange-Thomann N."/>
            <person name="Stavropoulos S."/>
            <person name="Stone C."/>
            <person name="Strader C."/>
            <person name="Tesfaye S."/>
            <person name="Thomson T."/>
            <person name="Thoulutsang Y."/>
            <person name="Thoulutsang D."/>
            <person name="Topham K."/>
            <person name="Topping I."/>
            <person name="Tsamla T."/>
            <person name="Vassiliev H."/>
            <person name="Vo A."/>
            <person name="Wangchuk T."/>
            <person name="Wangdi T."/>
            <person name="Weiand M."/>
            <person name="Wilkinson J."/>
            <person name="Wilson A."/>
            <person name="Yadav S."/>
            <person name="Young G."/>
            <person name="Yu Q."/>
            <person name="Zembek L."/>
            <person name="Zhong D."/>
            <person name="Zimmer A."/>
            <person name="Zwirko Z."/>
            <person name="Jaffe D.B."/>
            <person name="Alvarez P."/>
            <person name="Brockman W."/>
            <person name="Butler J."/>
            <person name="Chin C."/>
            <person name="Gnerre S."/>
            <person name="Grabherr M."/>
            <person name="Kleber M."/>
            <person name="Mauceli E."/>
            <person name="MacCallum I."/>
        </authorList>
    </citation>
    <scope>NUCLEOTIDE SEQUENCE [LARGE SCALE GENOMIC DNA]</scope>
    <source>
        <strain evidence="5 6">TSC#14021-0224.01</strain>
    </source>
</reference>
<dbReference type="OrthoDB" id="6114029at2759"/>
<dbReference type="GO" id="GO:0006508">
    <property type="term" value="P:proteolysis"/>
    <property type="evidence" value="ECO:0007669"/>
    <property type="project" value="EnsemblMetazoa"/>
</dbReference>
<evidence type="ECO:0000313" key="5">
    <source>
        <dbReference type="EMBL" id="EDV56420.1"/>
    </source>
</evidence>
<dbReference type="SMART" id="SM00115">
    <property type="entry name" value="CASc"/>
    <property type="match status" value="1"/>
</dbReference>
<dbReference type="InterPro" id="IPR001309">
    <property type="entry name" value="Pept_C14_p20"/>
</dbReference>
<keyword evidence="6" id="KW-1185">Reference proteome</keyword>
<dbReference type="PANTHER" id="PTHR10454:SF232">
    <property type="entry name" value="AT03047P-RELATED"/>
    <property type="match status" value="1"/>
</dbReference>
<dbReference type="InterPro" id="IPR002398">
    <property type="entry name" value="Pept_C14"/>
</dbReference>
<accession>B3NSB8</accession>
<dbReference type="KEGG" id="der:6547062"/>
<dbReference type="GO" id="GO:0043525">
    <property type="term" value="P:positive regulation of neuron apoptotic process"/>
    <property type="evidence" value="ECO:0007669"/>
    <property type="project" value="TreeGrafter"/>
</dbReference>
<dbReference type="SUPFAM" id="SSF52129">
    <property type="entry name" value="Caspase-like"/>
    <property type="match status" value="1"/>
</dbReference>
<dbReference type="OMA" id="NDLHEPR"/>
<dbReference type="PANTHER" id="PTHR10454">
    <property type="entry name" value="CASPASE"/>
    <property type="match status" value="1"/>
</dbReference>
<feature type="domain" description="Caspase family p20" evidence="4">
    <location>
        <begin position="39"/>
        <end position="157"/>
    </location>
</feature>
<dbReference type="GO" id="GO:0004197">
    <property type="term" value="F:cysteine-type endopeptidase activity"/>
    <property type="evidence" value="ECO:0007669"/>
    <property type="project" value="EnsemblMetazoa"/>
</dbReference>
<evidence type="ECO:0000259" key="3">
    <source>
        <dbReference type="PROSITE" id="PS50207"/>
    </source>
</evidence>
<dbReference type="PRINTS" id="PR00376">
    <property type="entry name" value="IL1BCENZYME"/>
</dbReference>
<evidence type="ECO:0000313" key="6">
    <source>
        <dbReference type="Proteomes" id="UP000008711"/>
    </source>
</evidence>
<dbReference type="HOGENOM" id="CLU_036904_3_0_1"/>
<evidence type="ECO:0000256" key="2">
    <source>
        <dbReference type="RuleBase" id="RU003971"/>
    </source>
</evidence>
<dbReference type="PROSITE" id="PS50208">
    <property type="entry name" value="CASPASE_P20"/>
    <property type="match status" value="1"/>
</dbReference>
<comment type="similarity">
    <text evidence="1 2">Belongs to the peptidase C14A family.</text>
</comment>
<dbReference type="InterPro" id="IPR029030">
    <property type="entry name" value="Caspase-like_dom_sf"/>
</dbReference>
<reference evidence="5 6" key="2">
    <citation type="journal article" date="2008" name="Bioinformatics">
        <title>Assembly reconciliation.</title>
        <authorList>
            <person name="Zimin A.V."/>
            <person name="Smith D.R."/>
            <person name="Sutton G."/>
            <person name="Yorke J.A."/>
        </authorList>
    </citation>
    <scope>NUCLEOTIDE SEQUENCE [LARGE SCALE GENOMIC DNA]</scope>
    <source>
        <strain evidence="5 6">TSC#14021-0224.01</strain>
    </source>
</reference>
<dbReference type="Proteomes" id="UP000008711">
    <property type="component" value="Unassembled WGS sequence"/>
</dbReference>
<dbReference type="Gene3D" id="3.40.50.1460">
    <property type="match status" value="1"/>
</dbReference>
<dbReference type="Pfam" id="PF00656">
    <property type="entry name" value="Peptidase_C14"/>
    <property type="match status" value="1"/>
</dbReference>
<protein>
    <submittedName>
        <fullName evidence="5">Uncharacterized protein</fullName>
    </submittedName>
</protein>